<gene>
    <name evidence="4" type="ORF">Sradi_6343600</name>
</gene>
<feature type="compositionally biased region" description="Polar residues" evidence="3">
    <location>
        <begin position="455"/>
        <end position="469"/>
    </location>
</feature>
<name>A0AAW2K499_SESRA</name>
<dbReference type="EMBL" id="JACGWJ010000030">
    <property type="protein sequence ID" value="KAL0300668.1"/>
    <property type="molecule type" value="Genomic_DNA"/>
</dbReference>
<evidence type="ECO:0000256" key="1">
    <source>
        <dbReference type="ARBA" id="ARBA00006993"/>
    </source>
</evidence>
<evidence type="ECO:0000256" key="3">
    <source>
        <dbReference type="SAM" id="MobiDB-lite"/>
    </source>
</evidence>
<dbReference type="PANTHER" id="PTHR12902:SF33">
    <property type="entry name" value="PROTEIN SCAR3"/>
    <property type="match status" value="1"/>
</dbReference>
<proteinExistence type="inferred from homology"/>
<accession>A0AAW2K499</accession>
<comment type="function">
    <text evidence="2">Involved in regulation of actin and microtubule organization. Part of a WAVE complex that activates the Arp2/3 complex.</text>
</comment>
<dbReference type="GO" id="GO:0005856">
    <property type="term" value="C:cytoskeleton"/>
    <property type="evidence" value="ECO:0007669"/>
    <property type="project" value="UniProtKB-SubCell"/>
</dbReference>
<protein>
    <recommendedName>
        <fullName evidence="2">Protein SCAR</fullName>
    </recommendedName>
    <alternativeName>
        <fullName evidence="2">Protein WAVE</fullName>
    </alternativeName>
</protein>
<dbReference type="GO" id="GO:0071933">
    <property type="term" value="F:Arp2/3 complex binding"/>
    <property type="evidence" value="ECO:0007669"/>
    <property type="project" value="TreeGrafter"/>
</dbReference>
<feature type="region of interest" description="Disordered" evidence="3">
    <location>
        <begin position="164"/>
        <end position="196"/>
    </location>
</feature>
<dbReference type="GO" id="GO:0003779">
    <property type="term" value="F:actin binding"/>
    <property type="evidence" value="ECO:0007669"/>
    <property type="project" value="UniProtKB-UniRule"/>
</dbReference>
<feature type="region of interest" description="Disordered" evidence="3">
    <location>
        <begin position="497"/>
        <end position="516"/>
    </location>
</feature>
<comment type="subcellular location">
    <subcellularLocation>
        <location evidence="2">Cytoplasm</location>
        <location evidence="2">Cytoskeleton</location>
    </subcellularLocation>
</comment>
<feature type="region of interest" description="Disordered" evidence="3">
    <location>
        <begin position="450"/>
        <end position="480"/>
    </location>
</feature>
<feature type="region of interest" description="Disordered" evidence="3">
    <location>
        <begin position="536"/>
        <end position="559"/>
    </location>
</feature>
<comment type="caution">
    <text evidence="4">The sequence shown here is derived from an EMBL/GenBank/DDBJ whole genome shotgun (WGS) entry which is preliminary data.</text>
</comment>
<feature type="compositionally biased region" description="Low complexity" evidence="3">
    <location>
        <begin position="258"/>
        <end position="274"/>
    </location>
</feature>
<dbReference type="PANTHER" id="PTHR12902">
    <property type="entry name" value="WASP-1"/>
    <property type="match status" value="1"/>
</dbReference>
<organism evidence="4">
    <name type="scientific">Sesamum radiatum</name>
    <name type="common">Black benniseed</name>
    <dbReference type="NCBI Taxonomy" id="300843"/>
    <lineage>
        <taxon>Eukaryota</taxon>
        <taxon>Viridiplantae</taxon>
        <taxon>Streptophyta</taxon>
        <taxon>Embryophyta</taxon>
        <taxon>Tracheophyta</taxon>
        <taxon>Spermatophyta</taxon>
        <taxon>Magnoliopsida</taxon>
        <taxon>eudicotyledons</taxon>
        <taxon>Gunneridae</taxon>
        <taxon>Pentapetalae</taxon>
        <taxon>asterids</taxon>
        <taxon>lamiids</taxon>
        <taxon>Lamiales</taxon>
        <taxon>Pedaliaceae</taxon>
        <taxon>Sesamum</taxon>
    </lineage>
</organism>
<keyword evidence="2" id="KW-0009">Actin-binding</keyword>
<comment type="similarity">
    <text evidence="1 2">Belongs to the SCAR/WAVE family.</text>
</comment>
<evidence type="ECO:0000313" key="4">
    <source>
        <dbReference type="EMBL" id="KAL0300668.1"/>
    </source>
</evidence>
<dbReference type="AlphaFoldDB" id="A0AAW2K499"/>
<feature type="compositionally biased region" description="Polar residues" evidence="3">
    <location>
        <begin position="308"/>
        <end position="317"/>
    </location>
</feature>
<feature type="compositionally biased region" description="Basic residues" evidence="3">
    <location>
        <begin position="176"/>
        <end position="189"/>
    </location>
</feature>
<dbReference type="GO" id="GO:2000601">
    <property type="term" value="P:positive regulation of Arp2/3 complex-mediated actin nucleation"/>
    <property type="evidence" value="ECO:0007669"/>
    <property type="project" value="TreeGrafter"/>
</dbReference>
<feature type="compositionally biased region" description="Basic and acidic residues" evidence="3">
    <location>
        <begin position="318"/>
        <end position="337"/>
    </location>
</feature>
<dbReference type="GO" id="GO:0034237">
    <property type="term" value="F:protein kinase A regulatory subunit binding"/>
    <property type="evidence" value="ECO:0007669"/>
    <property type="project" value="TreeGrafter"/>
</dbReference>
<dbReference type="Gene3D" id="6.10.280.150">
    <property type="match status" value="1"/>
</dbReference>
<sequence>MPLVRVEVRNEYALGAPDLYRAVDKEDPKDILDGVAVAGLVGVLRQLGDLAEFDLSFGESSSRSRKLMARVQRIEAAVSPLEKAVLAQRSHLHFAYTAGSNWRTRIRCEQNHFVSSDVPQFIMNSYEDSRGPPRLHMLDRFDPGGPGSCLKRYSDPTFFNRASMASGEASNQKISKDKKGHKIKKRRSWPRSGKVSRDASFSYNSGRMRFTELNIGGRMSTSQTASTYDATLQSDFGEQSNLDLRNGSGYVEGDFRPSYSVQSEEQVSRESLSSPGKRHDNDFLDYNFLEEKSTEAYEDILINLSQEQAGHSSSSVTWDEKRETVAPATKESDNDGKTEEDDQNGHLESFSPNLDPKRLGDNAIDFGTVDKMDVQPCDQAVPALDSGLDDELCELIRPNLEGQSSSSESDVLANSSLINGGCGHNLIPVSPKSPYATNRSIDGVAAKDESLDKALQSSQRTEESLTPGSPHSVDSRESGRIEKDDFNFVYPLVKPLQSSQRTEESVTPGSLHSVDSRENGKIEKDEFISAYPLGKPLQSSQRPEDSLAPCGPHTVDSPENHNIYAANNVQSVSCTVSSNFRDDGLGVPITDSQKHAPEISNETSVAFWTNGNLLGLQPSKPPDCSVLNACPQIPSYRKDESSSSIQHLIHSDKDAGKPDHTESFKNIEEDPDMDGSTCHEYDESVSAFRKPSWKISLADLDIKLGKLGNSLYQNNASSARSSITASGNLPPANPASQPA</sequence>
<keyword evidence="2" id="KW-0206">Cytoskeleton</keyword>
<dbReference type="InterPro" id="IPR028288">
    <property type="entry name" value="SCAR/WAVE_fam"/>
</dbReference>
<feature type="compositionally biased region" description="Polar residues" evidence="3">
    <location>
        <begin position="716"/>
        <end position="727"/>
    </location>
</feature>
<reference evidence="4" key="2">
    <citation type="journal article" date="2024" name="Plant">
        <title>Genomic evolution and insights into agronomic trait innovations of Sesamum species.</title>
        <authorList>
            <person name="Miao H."/>
            <person name="Wang L."/>
            <person name="Qu L."/>
            <person name="Liu H."/>
            <person name="Sun Y."/>
            <person name="Le M."/>
            <person name="Wang Q."/>
            <person name="Wei S."/>
            <person name="Zheng Y."/>
            <person name="Lin W."/>
            <person name="Duan Y."/>
            <person name="Cao H."/>
            <person name="Xiong S."/>
            <person name="Wang X."/>
            <person name="Wei L."/>
            <person name="Li C."/>
            <person name="Ma Q."/>
            <person name="Ju M."/>
            <person name="Zhao R."/>
            <person name="Li G."/>
            <person name="Mu C."/>
            <person name="Tian Q."/>
            <person name="Mei H."/>
            <person name="Zhang T."/>
            <person name="Gao T."/>
            <person name="Zhang H."/>
        </authorList>
    </citation>
    <scope>NUCLEOTIDE SEQUENCE</scope>
    <source>
        <strain evidence="4">G02</strain>
    </source>
</reference>
<reference evidence="4" key="1">
    <citation type="submission" date="2020-06" db="EMBL/GenBank/DDBJ databases">
        <authorList>
            <person name="Li T."/>
            <person name="Hu X."/>
            <person name="Zhang T."/>
            <person name="Song X."/>
            <person name="Zhang H."/>
            <person name="Dai N."/>
            <person name="Sheng W."/>
            <person name="Hou X."/>
            <person name="Wei L."/>
        </authorList>
    </citation>
    <scope>NUCLEOTIDE SEQUENCE</scope>
    <source>
        <strain evidence="4">G02</strain>
        <tissue evidence="4">Leaf</tissue>
    </source>
</reference>
<feature type="region of interest" description="Disordered" evidence="3">
    <location>
        <begin position="239"/>
        <end position="281"/>
    </location>
</feature>
<evidence type="ECO:0000256" key="2">
    <source>
        <dbReference type="RuleBase" id="RU367034"/>
    </source>
</evidence>
<feature type="compositionally biased region" description="Polar residues" evidence="3">
    <location>
        <begin position="497"/>
        <end position="510"/>
    </location>
</feature>
<keyword evidence="2" id="KW-0963">Cytoplasm</keyword>
<dbReference type="GO" id="GO:0030036">
    <property type="term" value="P:actin cytoskeleton organization"/>
    <property type="evidence" value="ECO:0007669"/>
    <property type="project" value="UniProtKB-UniRule"/>
</dbReference>
<feature type="region of interest" description="Disordered" evidence="3">
    <location>
        <begin position="308"/>
        <end position="362"/>
    </location>
</feature>
<dbReference type="Gene3D" id="1.20.5.340">
    <property type="match status" value="1"/>
</dbReference>
<feature type="region of interest" description="Disordered" evidence="3">
    <location>
        <begin position="716"/>
        <end position="739"/>
    </location>
</feature>